<sequence>MYNPFSLEGKTILVTGASSGIGRSVAIECARQGAHVILSARNKERLEKTFKMMEGDGHLIIECDFNKEEEINRLIDVVPEIQGLVNNAGTTMTIPVPFIKYDALSDLLKVNTIAPIMITSGLVKKKKLRRDSSIVFTSSMSGLGFVSPGNTMYAATKGAVSSFIMGAARELASKGIRVNAVCPGMTETDIMSHIAASEEQLEEDRKSYPLKRYGKPEDIAWAIIYLLGNASAWVTGINLLIDGGRHLK</sequence>
<evidence type="ECO:0000256" key="2">
    <source>
        <dbReference type="ARBA" id="ARBA00023002"/>
    </source>
</evidence>
<dbReference type="CDD" id="cd05233">
    <property type="entry name" value="SDR_c"/>
    <property type="match status" value="1"/>
</dbReference>
<accession>A0AAP3WIZ2</accession>
<comment type="caution">
    <text evidence="4">The sequence shown here is derived from an EMBL/GenBank/DDBJ whole genome shotgun (WGS) entry which is preliminary data.</text>
</comment>
<dbReference type="InterPro" id="IPR002347">
    <property type="entry name" value="SDR_fam"/>
</dbReference>
<proteinExistence type="inferred from homology"/>
<dbReference type="PRINTS" id="PR00081">
    <property type="entry name" value="GDHRDH"/>
</dbReference>
<feature type="transmembrane region" description="Helical" evidence="3">
    <location>
        <begin position="134"/>
        <end position="155"/>
    </location>
</feature>
<comment type="similarity">
    <text evidence="1">Belongs to the short-chain dehydrogenases/reductases (SDR) family.</text>
</comment>
<dbReference type="GO" id="GO:0016616">
    <property type="term" value="F:oxidoreductase activity, acting on the CH-OH group of donors, NAD or NADP as acceptor"/>
    <property type="evidence" value="ECO:0007669"/>
    <property type="project" value="TreeGrafter"/>
</dbReference>
<gene>
    <name evidence="4" type="ORF">PO127_26325</name>
</gene>
<organism evidence="4 5">
    <name type="scientific">Bacteroides thetaiotaomicron</name>
    <dbReference type="NCBI Taxonomy" id="818"/>
    <lineage>
        <taxon>Bacteria</taxon>
        <taxon>Pseudomonadati</taxon>
        <taxon>Bacteroidota</taxon>
        <taxon>Bacteroidia</taxon>
        <taxon>Bacteroidales</taxon>
        <taxon>Bacteroidaceae</taxon>
        <taxon>Bacteroides</taxon>
    </lineage>
</organism>
<keyword evidence="2" id="KW-0560">Oxidoreductase</keyword>
<dbReference type="Gene3D" id="3.40.50.720">
    <property type="entry name" value="NAD(P)-binding Rossmann-like Domain"/>
    <property type="match status" value="1"/>
</dbReference>
<reference evidence="4" key="1">
    <citation type="submission" date="2022-10" db="EMBL/GenBank/DDBJ databases">
        <title>Human gut microbiome strain richness.</title>
        <authorList>
            <person name="Chen-Liaw A."/>
        </authorList>
    </citation>
    <scope>NUCLEOTIDE SEQUENCE</scope>
    <source>
        <strain evidence="4">1001283st1_A3_1001283B150304_161114</strain>
    </source>
</reference>
<keyword evidence="3" id="KW-0812">Transmembrane</keyword>
<dbReference type="SUPFAM" id="SSF51735">
    <property type="entry name" value="NAD(P)-binding Rossmann-fold domains"/>
    <property type="match status" value="1"/>
</dbReference>
<dbReference type="FunFam" id="3.40.50.720:FF:000084">
    <property type="entry name" value="Short-chain dehydrogenase reductase"/>
    <property type="match status" value="1"/>
</dbReference>
<dbReference type="PANTHER" id="PTHR42760:SF133">
    <property type="entry name" value="3-OXOACYL-[ACYL-CARRIER-PROTEIN] REDUCTASE"/>
    <property type="match status" value="1"/>
</dbReference>
<dbReference type="Pfam" id="PF13561">
    <property type="entry name" value="adh_short_C2"/>
    <property type="match status" value="1"/>
</dbReference>
<dbReference type="AlphaFoldDB" id="A0AAP3WIZ2"/>
<keyword evidence="3" id="KW-1133">Transmembrane helix</keyword>
<dbReference type="PANTHER" id="PTHR42760">
    <property type="entry name" value="SHORT-CHAIN DEHYDROGENASES/REDUCTASES FAMILY MEMBER"/>
    <property type="match status" value="1"/>
</dbReference>
<name>A0AAP3WIZ2_BACT4</name>
<dbReference type="RefSeq" id="WP_195601346.1">
    <property type="nucleotide sequence ID" value="NZ_JADNKL010000063.1"/>
</dbReference>
<protein>
    <submittedName>
        <fullName evidence="4">SDR family NAD(P)-dependent oxidoreductase</fullName>
    </submittedName>
</protein>
<evidence type="ECO:0000256" key="1">
    <source>
        <dbReference type="ARBA" id="ARBA00006484"/>
    </source>
</evidence>
<evidence type="ECO:0000313" key="5">
    <source>
        <dbReference type="Proteomes" id="UP001217776"/>
    </source>
</evidence>
<dbReference type="Proteomes" id="UP001217776">
    <property type="component" value="Unassembled WGS sequence"/>
</dbReference>
<keyword evidence="3" id="KW-0472">Membrane</keyword>
<feature type="transmembrane region" description="Helical" evidence="3">
    <location>
        <begin position="219"/>
        <end position="241"/>
    </location>
</feature>
<dbReference type="EMBL" id="JAQNVG010000086">
    <property type="protein sequence ID" value="MDC2239267.1"/>
    <property type="molecule type" value="Genomic_DNA"/>
</dbReference>
<evidence type="ECO:0000256" key="3">
    <source>
        <dbReference type="SAM" id="Phobius"/>
    </source>
</evidence>
<evidence type="ECO:0000313" key="4">
    <source>
        <dbReference type="EMBL" id="MDC2239267.1"/>
    </source>
</evidence>
<dbReference type="InterPro" id="IPR036291">
    <property type="entry name" value="NAD(P)-bd_dom_sf"/>
</dbReference>